<dbReference type="EMBL" id="BLXT01006199">
    <property type="protein sequence ID" value="GFO29740.1"/>
    <property type="molecule type" value="Genomic_DNA"/>
</dbReference>
<evidence type="ECO:0000256" key="2">
    <source>
        <dbReference type="SAM" id="Phobius"/>
    </source>
</evidence>
<keyword evidence="2" id="KW-1133">Transmembrane helix</keyword>
<feature type="region of interest" description="Disordered" evidence="1">
    <location>
        <begin position="86"/>
        <end position="120"/>
    </location>
</feature>
<organism evidence="3 4">
    <name type="scientific">Plakobranchus ocellatus</name>
    <dbReference type="NCBI Taxonomy" id="259542"/>
    <lineage>
        <taxon>Eukaryota</taxon>
        <taxon>Metazoa</taxon>
        <taxon>Spiralia</taxon>
        <taxon>Lophotrochozoa</taxon>
        <taxon>Mollusca</taxon>
        <taxon>Gastropoda</taxon>
        <taxon>Heterobranchia</taxon>
        <taxon>Euthyneura</taxon>
        <taxon>Panpulmonata</taxon>
        <taxon>Sacoglossa</taxon>
        <taxon>Placobranchoidea</taxon>
        <taxon>Plakobranchidae</taxon>
        <taxon>Plakobranchus</taxon>
    </lineage>
</organism>
<feature type="compositionally biased region" description="Basic and acidic residues" evidence="1">
    <location>
        <begin position="86"/>
        <end position="101"/>
    </location>
</feature>
<keyword evidence="4" id="KW-1185">Reference proteome</keyword>
<accession>A0AAV4CAK0</accession>
<evidence type="ECO:0000313" key="3">
    <source>
        <dbReference type="EMBL" id="GFO29740.1"/>
    </source>
</evidence>
<feature type="compositionally biased region" description="Low complexity" evidence="1">
    <location>
        <begin position="102"/>
        <end position="120"/>
    </location>
</feature>
<proteinExistence type="predicted"/>
<reference evidence="3 4" key="1">
    <citation type="journal article" date="2021" name="Elife">
        <title>Chloroplast acquisition without the gene transfer in kleptoplastic sea slugs, Plakobranchus ocellatus.</title>
        <authorList>
            <person name="Maeda T."/>
            <person name="Takahashi S."/>
            <person name="Yoshida T."/>
            <person name="Shimamura S."/>
            <person name="Takaki Y."/>
            <person name="Nagai Y."/>
            <person name="Toyoda A."/>
            <person name="Suzuki Y."/>
            <person name="Arimoto A."/>
            <person name="Ishii H."/>
            <person name="Satoh N."/>
            <person name="Nishiyama T."/>
            <person name="Hasebe M."/>
            <person name="Maruyama T."/>
            <person name="Minagawa J."/>
            <person name="Obokata J."/>
            <person name="Shigenobu S."/>
        </authorList>
    </citation>
    <scope>NUCLEOTIDE SEQUENCE [LARGE SCALE GENOMIC DNA]</scope>
</reference>
<keyword evidence="2" id="KW-0472">Membrane</keyword>
<gene>
    <name evidence="3" type="ORF">PoB_005624500</name>
</gene>
<dbReference type="AlphaFoldDB" id="A0AAV4CAK0"/>
<evidence type="ECO:0000313" key="4">
    <source>
        <dbReference type="Proteomes" id="UP000735302"/>
    </source>
</evidence>
<sequence length="132" mass="14790">MLSLCLEEKCSNVFLSPSLGNQVMAGSDFAWQQDNCFPSTRFTPFAPSSWLFAALFSGLYLLLLLLLFIMKGTLFKDWPVVERLGEDKPPSFKPSERKEETTQAQETQAQETQAQDTQAQVTIPYRVGSSSV</sequence>
<feature type="transmembrane region" description="Helical" evidence="2">
    <location>
        <begin position="50"/>
        <end position="69"/>
    </location>
</feature>
<dbReference type="Proteomes" id="UP000735302">
    <property type="component" value="Unassembled WGS sequence"/>
</dbReference>
<evidence type="ECO:0000256" key="1">
    <source>
        <dbReference type="SAM" id="MobiDB-lite"/>
    </source>
</evidence>
<keyword evidence="2" id="KW-0812">Transmembrane</keyword>
<protein>
    <recommendedName>
        <fullName evidence="5">ATP synthase F0 subunit 8</fullName>
    </recommendedName>
</protein>
<comment type="caution">
    <text evidence="3">The sequence shown here is derived from an EMBL/GenBank/DDBJ whole genome shotgun (WGS) entry which is preliminary data.</text>
</comment>
<name>A0AAV4CAK0_9GAST</name>
<evidence type="ECO:0008006" key="5">
    <source>
        <dbReference type="Google" id="ProtNLM"/>
    </source>
</evidence>